<dbReference type="EMBL" id="BGPR01043674">
    <property type="protein sequence ID" value="GBO20300.1"/>
    <property type="molecule type" value="Genomic_DNA"/>
</dbReference>
<name>A0A4Y2V9B9_ARAVE</name>
<evidence type="ECO:0000313" key="1">
    <source>
        <dbReference type="EMBL" id="GBO20300.1"/>
    </source>
</evidence>
<protein>
    <submittedName>
        <fullName evidence="1">Uncharacterized protein</fullName>
    </submittedName>
</protein>
<proteinExistence type="predicted"/>
<accession>A0A4Y2V9B9</accession>
<dbReference type="AlphaFoldDB" id="A0A4Y2V9B9"/>
<dbReference type="Proteomes" id="UP000499080">
    <property type="component" value="Unassembled WGS sequence"/>
</dbReference>
<sequence length="146" mass="17168">MPVPRAERRNRRIACVSAESCFPARNKSRDDLNVASTKSAARRWFFWQTCQVFFSVSSSAQASTIAHAYLELNIDVIQIPDRQLPLTDWLKYHTRHTFLMIKLFTNFIYLAIQVFDCFHMHADRQTDETYVEHGFDPKFDKPTNYV</sequence>
<evidence type="ECO:0000313" key="2">
    <source>
        <dbReference type="Proteomes" id="UP000499080"/>
    </source>
</evidence>
<keyword evidence="2" id="KW-1185">Reference proteome</keyword>
<reference evidence="1 2" key="1">
    <citation type="journal article" date="2019" name="Sci. Rep.">
        <title>Orb-weaving spider Araneus ventricosus genome elucidates the spidroin gene catalogue.</title>
        <authorList>
            <person name="Kono N."/>
            <person name="Nakamura H."/>
            <person name="Ohtoshi R."/>
            <person name="Moran D.A.P."/>
            <person name="Shinohara A."/>
            <person name="Yoshida Y."/>
            <person name="Fujiwara M."/>
            <person name="Mori M."/>
            <person name="Tomita M."/>
            <person name="Arakawa K."/>
        </authorList>
    </citation>
    <scope>NUCLEOTIDE SEQUENCE [LARGE SCALE GENOMIC DNA]</scope>
</reference>
<comment type="caution">
    <text evidence="1">The sequence shown here is derived from an EMBL/GenBank/DDBJ whole genome shotgun (WGS) entry which is preliminary data.</text>
</comment>
<organism evidence="1 2">
    <name type="scientific">Araneus ventricosus</name>
    <name type="common">Orbweaver spider</name>
    <name type="synonym">Epeira ventricosa</name>
    <dbReference type="NCBI Taxonomy" id="182803"/>
    <lineage>
        <taxon>Eukaryota</taxon>
        <taxon>Metazoa</taxon>
        <taxon>Ecdysozoa</taxon>
        <taxon>Arthropoda</taxon>
        <taxon>Chelicerata</taxon>
        <taxon>Arachnida</taxon>
        <taxon>Araneae</taxon>
        <taxon>Araneomorphae</taxon>
        <taxon>Entelegynae</taxon>
        <taxon>Araneoidea</taxon>
        <taxon>Araneidae</taxon>
        <taxon>Araneus</taxon>
    </lineage>
</organism>
<gene>
    <name evidence="1" type="ORF">AVEN_207506_1</name>
</gene>